<dbReference type="RefSeq" id="WP_092651072.1">
    <property type="nucleotide sequence ID" value="NZ_FOHA01000005.1"/>
</dbReference>
<proteinExistence type="predicted"/>
<accession>A0A1H9RTS4</accession>
<reference evidence="1 2" key="1">
    <citation type="submission" date="2016-10" db="EMBL/GenBank/DDBJ databases">
        <authorList>
            <person name="de Groot N.N."/>
        </authorList>
    </citation>
    <scope>NUCLEOTIDE SEQUENCE [LARGE SCALE GENOMIC DNA]</scope>
    <source>
        <strain evidence="1 2">DSM 13760</strain>
    </source>
</reference>
<evidence type="ECO:0000313" key="1">
    <source>
        <dbReference type="EMBL" id="SER75339.1"/>
    </source>
</evidence>
<dbReference type="Proteomes" id="UP000198948">
    <property type="component" value="Unassembled WGS sequence"/>
</dbReference>
<protein>
    <submittedName>
        <fullName evidence="1">Uncharacterized protein</fullName>
    </submittedName>
</protein>
<dbReference type="EMBL" id="FOHA01000005">
    <property type="protein sequence ID" value="SER75339.1"/>
    <property type="molecule type" value="Genomic_DNA"/>
</dbReference>
<dbReference type="OrthoDB" id="7067871at2"/>
<keyword evidence="2" id="KW-1185">Reference proteome</keyword>
<dbReference type="STRING" id="142588.SAMN04488559_10522"/>
<gene>
    <name evidence="1" type="ORF">SAMN04488559_10522</name>
</gene>
<evidence type="ECO:0000313" key="2">
    <source>
        <dbReference type="Proteomes" id="UP000198948"/>
    </source>
</evidence>
<sequence>MEKKDEYEKDHTEKDTMELKINVAHHYIYMKFSSRVALHNFARSLLDESLNENQGFIEFYHLSDNDKTDVVNGTRLSKDSPRLFVEYPTDD</sequence>
<name>A0A1H9RTS4_9LACT</name>
<dbReference type="AlphaFoldDB" id="A0A1H9RTS4"/>
<organism evidence="1 2">
    <name type="scientific">Isobaculum melis</name>
    <dbReference type="NCBI Taxonomy" id="142588"/>
    <lineage>
        <taxon>Bacteria</taxon>
        <taxon>Bacillati</taxon>
        <taxon>Bacillota</taxon>
        <taxon>Bacilli</taxon>
        <taxon>Lactobacillales</taxon>
        <taxon>Carnobacteriaceae</taxon>
        <taxon>Isobaculum</taxon>
    </lineage>
</organism>